<dbReference type="RefSeq" id="WP_061997834.1">
    <property type="nucleotide sequence ID" value="NZ_JAUOQI010000016.1"/>
</dbReference>
<dbReference type="Proteomes" id="UP001170717">
    <property type="component" value="Unassembled WGS sequence"/>
</dbReference>
<feature type="chain" id="PRO_5043868878" description="Lipoprotein" evidence="1">
    <location>
        <begin position="25"/>
        <end position="158"/>
    </location>
</feature>
<feature type="signal peptide" evidence="1">
    <location>
        <begin position="1"/>
        <end position="24"/>
    </location>
</feature>
<name>A0AAW7Z6I9_9ALTE</name>
<dbReference type="EMBL" id="JAUOQI010000016">
    <property type="protein sequence ID" value="MDO6579147.1"/>
    <property type="molecule type" value="Genomic_DNA"/>
</dbReference>
<evidence type="ECO:0000313" key="3">
    <source>
        <dbReference type="Proteomes" id="UP001170717"/>
    </source>
</evidence>
<reference evidence="2" key="1">
    <citation type="submission" date="2023-07" db="EMBL/GenBank/DDBJ databases">
        <title>Genome content predicts the carbon catabolic preferences of heterotrophic bacteria.</title>
        <authorList>
            <person name="Gralka M."/>
        </authorList>
    </citation>
    <scope>NUCLEOTIDE SEQUENCE</scope>
    <source>
        <strain evidence="2">F2M12</strain>
    </source>
</reference>
<gene>
    <name evidence="2" type="ORF">Q4527_17220</name>
</gene>
<evidence type="ECO:0000256" key="1">
    <source>
        <dbReference type="SAM" id="SignalP"/>
    </source>
</evidence>
<comment type="caution">
    <text evidence="2">The sequence shown here is derived from an EMBL/GenBank/DDBJ whole genome shotgun (WGS) entry which is preliminary data.</text>
</comment>
<sequence>MKVIATLLTGTLLFGCASVNMLPAAVNEVDFDSPEGKTGWSKYEQVETFHGYTTTQIYEALKVGLGESGFSLRLADKSKGVVIGEHGITLHDWNVIAGAYFKEDGNATVIKIIIEGSKDTGISGDVTGDGWTGQILGATSRYLNDNYQSVLKVNRDDM</sequence>
<keyword evidence="1" id="KW-0732">Signal</keyword>
<protein>
    <recommendedName>
        <fullName evidence="4">Lipoprotein</fullName>
    </recommendedName>
</protein>
<evidence type="ECO:0000313" key="2">
    <source>
        <dbReference type="EMBL" id="MDO6579147.1"/>
    </source>
</evidence>
<organism evidence="2 3">
    <name type="scientific">Alteromonas stellipolaris</name>
    <dbReference type="NCBI Taxonomy" id="233316"/>
    <lineage>
        <taxon>Bacteria</taxon>
        <taxon>Pseudomonadati</taxon>
        <taxon>Pseudomonadota</taxon>
        <taxon>Gammaproteobacteria</taxon>
        <taxon>Alteromonadales</taxon>
        <taxon>Alteromonadaceae</taxon>
        <taxon>Alteromonas/Salinimonas group</taxon>
        <taxon>Alteromonas</taxon>
    </lineage>
</organism>
<dbReference type="AlphaFoldDB" id="A0AAW7Z6I9"/>
<proteinExistence type="predicted"/>
<dbReference type="PROSITE" id="PS51257">
    <property type="entry name" value="PROKAR_LIPOPROTEIN"/>
    <property type="match status" value="1"/>
</dbReference>
<accession>A0AAW7Z6I9</accession>
<evidence type="ECO:0008006" key="4">
    <source>
        <dbReference type="Google" id="ProtNLM"/>
    </source>
</evidence>